<evidence type="ECO:0000313" key="2">
    <source>
        <dbReference type="EMBL" id="MBO1928194.1"/>
    </source>
</evidence>
<name>A0ABS3Q8D0_9GAMM</name>
<dbReference type="Proteomes" id="UP000664835">
    <property type="component" value="Unassembled WGS sequence"/>
</dbReference>
<dbReference type="InterPro" id="IPR002881">
    <property type="entry name" value="DUF58"/>
</dbReference>
<evidence type="ECO:0000313" key="3">
    <source>
        <dbReference type="Proteomes" id="UP000664835"/>
    </source>
</evidence>
<gene>
    <name evidence="2" type="ORF">J3998_11470</name>
</gene>
<keyword evidence="3" id="KW-1185">Reference proteome</keyword>
<evidence type="ECO:0000259" key="1">
    <source>
        <dbReference type="Pfam" id="PF01882"/>
    </source>
</evidence>
<proteinExistence type="predicted"/>
<dbReference type="RefSeq" id="WP_208150809.1">
    <property type="nucleotide sequence ID" value="NZ_JAGETV010000029.1"/>
</dbReference>
<organism evidence="2 3">
    <name type="scientific">Thiomicrorhabdus marina</name>
    <dbReference type="NCBI Taxonomy" id="2818442"/>
    <lineage>
        <taxon>Bacteria</taxon>
        <taxon>Pseudomonadati</taxon>
        <taxon>Pseudomonadota</taxon>
        <taxon>Gammaproteobacteria</taxon>
        <taxon>Thiotrichales</taxon>
        <taxon>Piscirickettsiaceae</taxon>
        <taxon>Thiomicrorhabdus</taxon>
    </lineage>
</organism>
<dbReference type="EMBL" id="JAGETV010000029">
    <property type="protein sequence ID" value="MBO1928194.1"/>
    <property type="molecule type" value="Genomic_DNA"/>
</dbReference>
<dbReference type="PANTHER" id="PTHR33608:SF12">
    <property type="entry name" value="DUF58 DOMAIN-CONTAINING PROTEIN"/>
    <property type="match status" value="1"/>
</dbReference>
<sequence length="285" mass="32847">MKQKKLVQQQKLLATSQGDHHAVRKGRGMTFSEVRQYQAGDDIRHIDWRVTARTQKAHTKVFVEEHERPTLILAEQSPALFFGSQVRLKTAQVLNIAAILGWVSLQQQERVGGICFNAQQQIWVAPKKPQQNLLNFLQQSIGLQQQLQKPGIGQSGYWQQALQQLQKNLKPGSKVFLIGDMLQFDSNLFANLKQLQGHAEIVAIHVYDPLEKQIPELGWLNIQGLQGQLMRLDSFRNKTRQNYQQLYQQQWQEIRQAFNRLRIPLIEISNQDQPVKALVKAHVIL</sequence>
<feature type="domain" description="DUF58" evidence="1">
    <location>
        <begin position="33"/>
        <end position="250"/>
    </location>
</feature>
<dbReference type="Pfam" id="PF01882">
    <property type="entry name" value="DUF58"/>
    <property type="match status" value="1"/>
</dbReference>
<dbReference type="PANTHER" id="PTHR33608">
    <property type="entry name" value="BLL2464 PROTEIN"/>
    <property type="match status" value="1"/>
</dbReference>
<reference evidence="2 3" key="1">
    <citation type="submission" date="2021-03" db="EMBL/GenBank/DDBJ databases">
        <title>Thiomicrorhabdus sp.nov.,novel sulfur-oxidizing bacteria isolated from coastal sediment.</title>
        <authorList>
            <person name="Liu X."/>
        </authorList>
    </citation>
    <scope>NUCLEOTIDE SEQUENCE [LARGE SCALE GENOMIC DNA]</scope>
    <source>
        <strain evidence="2 3">6S2-11</strain>
    </source>
</reference>
<protein>
    <submittedName>
        <fullName evidence="2">DUF58 domain-containing protein</fullName>
    </submittedName>
</protein>
<comment type="caution">
    <text evidence="2">The sequence shown here is derived from an EMBL/GenBank/DDBJ whole genome shotgun (WGS) entry which is preliminary data.</text>
</comment>
<accession>A0ABS3Q8D0</accession>